<dbReference type="Pfam" id="PF13443">
    <property type="entry name" value="HTH_26"/>
    <property type="match status" value="1"/>
</dbReference>
<protein>
    <recommendedName>
        <fullName evidence="1">HTH cro/C1-type domain-containing protein</fullName>
    </recommendedName>
</protein>
<accession>C0Z725</accession>
<proteinExistence type="predicted"/>
<dbReference type="KEGG" id="bbe:BBR47_53970"/>
<dbReference type="PROSITE" id="PS50943">
    <property type="entry name" value="HTH_CROC1"/>
    <property type="match status" value="1"/>
</dbReference>
<dbReference type="GO" id="GO:0003677">
    <property type="term" value="F:DNA binding"/>
    <property type="evidence" value="ECO:0007669"/>
    <property type="project" value="InterPro"/>
</dbReference>
<evidence type="ECO:0000313" key="2">
    <source>
        <dbReference type="EMBL" id="BAH43874.1"/>
    </source>
</evidence>
<dbReference type="EMBL" id="AP008955">
    <property type="protein sequence ID" value="BAH43874.1"/>
    <property type="molecule type" value="Genomic_DNA"/>
</dbReference>
<dbReference type="AlphaFoldDB" id="C0Z725"/>
<dbReference type="RefSeq" id="WP_015891193.1">
    <property type="nucleotide sequence ID" value="NC_012491.1"/>
</dbReference>
<dbReference type="SUPFAM" id="SSF47413">
    <property type="entry name" value="lambda repressor-like DNA-binding domains"/>
    <property type="match status" value="1"/>
</dbReference>
<evidence type="ECO:0000313" key="4">
    <source>
        <dbReference type="Proteomes" id="UP000001877"/>
    </source>
</evidence>
<dbReference type="KEGG" id="bbe:BBR47_28970"/>
<gene>
    <name evidence="2" type="ordered locus">BBR47_28970</name>
    <name evidence="3" type="ordered locus">BBR47_53970</name>
</gene>
<organism evidence="3 4">
    <name type="scientific">Brevibacillus brevis (strain 47 / JCM 6285 / NBRC 100599)</name>
    <dbReference type="NCBI Taxonomy" id="358681"/>
    <lineage>
        <taxon>Bacteria</taxon>
        <taxon>Bacillati</taxon>
        <taxon>Bacillota</taxon>
        <taxon>Bacilli</taxon>
        <taxon>Bacillales</taxon>
        <taxon>Paenibacillaceae</taxon>
        <taxon>Brevibacillus</taxon>
    </lineage>
</organism>
<dbReference type="EMBL" id="AP008955">
    <property type="protein sequence ID" value="BAH46374.1"/>
    <property type="molecule type" value="Genomic_DNA"/>
</dbReference>
<sequence>MNFTKVVLNALEKTNMKKTELARATGYSNQYIYDLLSGKRRWNEESINKVCGALGFEIVIEREEDKADGATV</sequence>
<reference evidence="3 4" key="1">
    <citation type="submission" date="2005-03" db="EMBL/GenBank/DDBJ databases">
        <title>Brevibacillus brevis strain 47, complete genome.</title>
        <authorList>
            <person name="Hosoyama A."/>
            <person name="Yamada R."/>
            <person name="Hongo Y."/>
            <person name="Terui Y."/>
            <person name="Ankai A."/>
            <person name="Masuyama W."/>
            <person name="Sekiguchi M."/>
            <person name="Takeda T."/>
            <person name="Asano K."/>
            <person name="Ohji S."/>
            <person name="Ichikawa N."/>
            <person name="Narita S."/>
            <person name="Aoki N."/>
            <person name="Miura H."/>
            <person name="Matsushita S."/>
            <person name="Sekigawa T."/>
            <person name="Yamagata H."/>
            <person name="Yoshikawa H."/>
            <person name="Udaka S."/>
            <person name="Tanikawa S."/>
            <person name="Fujita N."/>
        </authorList>
    </citation>
    <scope>NUCLEOTIDE SEQUENCE [LARGE SCALE GENOMIC DNA]</scope>
    <source>
        <strain evidence="4">47 / JCM 6285 / NBRC 100599</strain>
        <strain evidence="3">NBRC 100599</strain>
    </source>
</reference>
<dbReference type="InterPro" id="IPR001387">
    <property type="entry name" value="Cro/C1-type_HTH"/>
</dbReference>
<name>C0Z725_BREBN</name>
<dbReference type="InterPro" id="IPR010982">
    <property type="entry name" value="Lambda_DNA-bd_dom_sf"/>
</dbReference>
<dbReference type="Gene3D" id="1.10.260.40">
    <property type="entry name" value="lambda repressor-like DNA-binding domains"/>
    <property type="match status" value="1"/>
</dbReference>
<feature type="domain" description="HTH cro/C1-type" evidence="1">
    <location>
        <begin position="7"/>
        <end position="62"/>
    </location>
</feature>
<keyword evidence="4" id="KW-1185">Reference proteome</keyword>
<dbReference type="HOGENOM" id="CLU_2808617_0_0_9"/>
<dbReference type="Proteomes" id="UP000001877">
    <property type="component" value="Chromosome"/>
</dbReference>
<evidence type="ECO:0000259" key="1">
    <source>
        <dbReference type="PROSITE" id="PS50943"/>
    </source>
</evidence>
<dbReference type="CDD" id="cd00093">
    <property type="entry name" value="HTH_XRE"/>
    <property type="match status" value="1"/>
</dbReference>
<dbReference type="eggNOG" id="ENOG502ZQ6U">
    <property type="taxonomic scope" value="Bacteria"/>
</dbReference>
<evidence type="ECO:0000313" key="3">
    <source>
        <dbReference type="EMBL" id="BAH46374.1"/>
    </source>
</evidence>
<dbReference type="SMART" id="SM00530">
    <property type="entry name" value="HTH_XRE"/>
    <property type="match status" value="1"/>
</dbReference>